<protein>
    <submittedName>
        <fullName evidence="1">Uncharacterized protein</fullName>
    </submittedName>
</protein>
<accession>A0ABP9VAA1</accession>
<name>A0ABP9VAA1_9DEIO</name>
<dbReference type="RefSeq" id="WP_353541084.1">
    <property type="nucleotide sequence ID" value="NZ_BAABRN010000006.1"/>
</dbReference>
<reference evidence="1 2" key="1">
    <citation type="submission" date="2024-02" db="EMBL/GenBank/DDBJ databases">
        <title>Deinococcus xinjiangensis NBRC 107630.</title>
        <authorList>
            <person name="Ichikawa N."/>
            <person name="Katano-Makiyama Y."/>
            <person name="Hidaka K."/>
        </authorList>
    </citation>
    <scope>NUCLEOTIDE SEQUENCE [LARGE SCALE GENOMIC DNA]</scope>
    <source>
        <strain evidence="1 2">NBRC 107630</strain>
    </source>
</reference>
<comment type="caution">
    <text evidence="1">The sequence shown here is derived from an EMBL/GenBank/DDBJ whole genome shotgun (WGS) entry which is preliminary data.</text>
</comment>
<dbReference type="EMBL" id="BAABRN010000006">
    <property type="protein sequence ID" value="GAA5501110.1"/>
    <property type="molecule type" value="Genomic_DNA"/>
</dbReference>
<evidence type="ECO:0000313" key="2">
    <source>
        <dbReference type="Proteomes" id="UP001458946"/>
    </source>
</evidence>
<proteinExistence type="predicted"/>
<gene>
    <name evidence="1" type="ORF">Dxin01_00841</name>
</gene>
<keyword evidence="2" id="KW-1185">Reference proteome</keyword>
<evidence type="ECO:0000313" key="1">
    <source>
        <dbReference type="EMBL" id="GAA5501110.1"/>
    </source>
</evidence>
<organism evidence="1 2">
    <name type="scientific">Deinococcus xinjiangensis</name>
    <dbReference type="NCBI Taxonomy" id="457454"/>
    <lineage>
        <taxon>Bacteria</taxon>
        <taxon>Thermotogati</taxon>
        <taxon>Deinococcota</taxon>
        <taxon>Deinococci</taxon>
        <taxon>Deinococcales</taxon>
        <taxon>Deinococcaceae</taxon>
        <taxon>Deinococcus</taxon>
    </lineage>
</organism>
<dbReference type="Proteomes" id="UP001458946">
    <property type="component" value="Unassembled WGS sequence"/>
</dbReference>
<sequence length="95" mass="11000">MKRREKQLLREIRRRVRRLVGEHGFAVVTRQSTDGRMTYGYTVGLSRRSEVDLILPADLHQQDLTDILNLVVRHVREAGLQVDQPQYLSGSPIYA</sequence>